<dbReference type="Gene3D" id="3.40.50.1820">
    <property type="entry name" value="alpha/beta hydrolase"/>
    <property type="match status" value="1"/>
</dbReference>
<protein>
    <recommendedName>
        <fullName evidence="3">Esterase</fullName>
    </recommendedName>
</protein>
<evidence type="ECO:0000313" key="2">
    <source>
        <dbReference type="Proteomes" id="UP000028878"/>
    </source>
</evidence>
<dbReference type="PANTHER" id="PTHR35602:SF3">
    <property type="entry name" value="ESTERASE YQIA"/>
    <property type="match status" value="1"/>
</dbReference>
<dbReference type="RefSeq" id="WP_009516553.1">
    <property type="nucleotide sequence ID" value="NZ_CCAE010000002.1"/>
</dbReference>
<dbReference type="PANTHER" id="PTHR35602">
    <property type="entry name" value="ESTERASE YQIA-RELATED"/>
    <property type="match status" value="1"/>
</dbReference>
<dbReference type="InterPro" id="IPR008886">
    <property type="entry name" value="UPF0227/Esterase_YqiA"/>
</dbReference>
<reference evidence="2" key="1">
    <citation type="submission" date="2014-02" db="EMBL/GenBank/DDBJ databases">
        <authorList>
            <person name="Gan H."/>
        </authorList>
    </citation>
    <scope>NUCLEOTIDE SEQUENCE [LARGE SCALE GENOMIC DNA]</scope>
    <source>
        <strain evidence="2">S1</strain>
    </source>
</reference>
<dbReference type="AlphaFoldDB" id="A0A1L1P8G7"/>
<sequence length="207" mass="22989">MNAPTDSPATHLLYLHGFRSSPLSMKARMVGEFVHREHPGVTWWCPQLPPSPRAAAALVRQGTADWPFDRTAVVGSSLGGFYARWFALQTGCRAVLLNPASFPARDLSDHIGEQTTWQNPEERFFFEPAFVDELRVLEADIARLAPLNPVTPDRLMAIVAKGDEVLDWREMQAFCAGGDIRLLEGGDHAISDFEAHMDAVFGFLRLA</sequence>
<dbReference type="Proteomes" id="UP000028878">
    <property type="component" value="Unassembled WGS sequence"/>
</dbReference>
<dbReference type="InterPro" id="IPR029058">
    <property type="entry name" value="AB_hydrolase_fold"/>
</dbReference>
<dbReference type="Pfam" id="PF05728">
    <property type="entry name" value="UPF0227"/>
    <property type="match status" value="1"/>
</dbReference>
<reference evidence="2" key="2">
    <citation type="submission" date="2014-11" db="EMBL/GenBank/DDBJ databases">
        <title>Draft genome sequence of Hydrogenophaga intermedia S1.</title>
        <authorList>
            <person name="Gan H.M."/>
            <person name="Chew T.H."/>
            <person name="Stolz A."/>
        </authorList>
    </citation>
    <scope>NUCLEOTIDE SEQUENCE [LARGE SCALE GENOMIC DNA]</scope>
    <source>
        <strain evidence="2">S1</strain>
    </source>
</reference>
<name>A0A1L1P8G7_HYDIT</name>
<proteinExistence type="predicted"/>
<dbReference type="SUPFAM" id="SSF53474">
    <property type="entry name" value="alpha/beta-Hydrolases"/>
    <property type="match status" value="1"/>
</dbReference>
<organism evidence="1 2">
    <name type="scientific">Hydrogenophaga intermedia</name>
    <dbReference type="NCBI Taxonomy" id="65786"/>
    <lineage>
        <taxon>Bacteria</taxon>
        <taxon>Pseudomonadati</taxon>
        <taxon>Pseudomonadota</taxon>
        <taxon>Betaproteobacteria</taxon>
        <taxon>Burkholderiales</taxon>
        <taxon>Comamonadaceae</taxon>
        <taxon>Hydrogenophaga</taxon>
    </lineage>
</organism>
<dbReference type="EMBL" id="CCAE010000002">
    <property type="protein sequence ID" value="CDN86082.1"/>
    <property type="molecule type" value="Genomic_DNA"/>
</dbReference>
<evidence type="ECO:0008006" key="3">
    <source>
        <dbReference type="Google" id="ProtNLM"/>
    </source>
</evidence>
<gene>
    <name evidence="1" type="ORF">BN948_00482</name>
</gene>
<evidence type="ECO:0000313" key="1">
    <source>
        <dbReference type="EMBL" id="CDN86082.1"/>
    </source>
</evidence>
<keyword evidence="2" id="KW-1185">Reference proteome</keyword>
<accession>A0A1L1P8G7</accession>